<dbReference type="OrthoDB" id="7107994at2"/>
<reference evidence="2 3" key="1">
    <citation type="submission" date="2019-03" db="EMBL/GenBank/DDBJ databases">
        <title>Genomic Encyclopedia of Type Strains, Phase IV (KMG-IV): sequencing the most valuable type-strain genomes for metagenomic binning, comparative biology and taxonomic classification.</title>
        <authorList>
            <person name="Goeker M."/>
        </authorList>
    </citation>
    <scope>NUCLEOTIDE SEQUENCE [LARGE SCALE GENOMIC DNA]</scope>
    <source>
        <strain evidence="2 3">DSM 103428</strain>
    </source>
</reference>
<feature type="transmembrane region" description="Helical" evidence="1">
    <location>
        <begin position="308"/>
        <end position="327"/>
    </location>
</feature>
<evidence type="ECO:0000313" key="2">
    <source>
        <dbReference type="EMBL" id="TCK70801.1"/>
    </source>
</evidence>
<dbReference type="RefSeq" id="WP_131998843.1">
    <property type="nucleotide sequence ID" value="NZ_SMGK01000006.1"/>
</dbReference>
<dbReference type="AlphaFoldDB" id="A0A4V2PUJ6"/>
<dbReference type="EMBL" id="SMGK01000006">
    <property type="protein sequence ID" value="TCK70801.1"/>
    <property type="molecule type" value="Genomic_DNA"/>
</dbReference>
<protein>
    <recommendedName>
        <fullName evidence="4">DUF2029 domain-containing protein</fullName>
    </recommendedName>
</protein>
<organism evidence="2 3">
    <name type="scientific">Acidipila rosea</name>
    <dbReference type="NCBI Taxonomy" id="768535"/>
    <lineage>
        <taxon>Bacteria</taxon>
        <taxon>Pseudomonadati</taxon>
        <taxon>Acidobacteriota</taxon>
        <taxon>Terriglobia</taxon>
        <taxon>Terriglobales</taxon>
        <taxon>Acidobacteriaceae</taxon>
        <taxon>Acidipila</taxon>
    </lineage>
</organism>
<feature type="transmembrane region" description="Helical" evidence="1">
    <location>
        <begin position="73"/>
        <end position="92"/>
    </location>
</feature>
<keyword evidence="1" id="KW-1133">Transmembrane helix</keyword>
<keyword evidence="1" id="KW-0812">Transmembrane</keyword>
<comment type="caution">
    <text evidence="2">The sequence shown here is derived from an EMBL/GenBank/DDBJ whole genome shotgun (WGS) entry which is preliminary data.</text>
</comment>
<feature type="transmembrane region" description="Helical" evidence="1">
    <location>
        <begin position="231"/>
        <end position="255"/>
    </location>
</feature>
<feature type="transmembrane region" description="Helical" evidence="1">
    <location>
        <begin position="41"/>
        <end position="61"/>
    </location>
</feature>
<name>A0A4V2PUJ6_9BACT</name>
<keyword evidence="1" id="KW-0472">Membrane</keyword>
<feature type="transmembrane region" description="Helical" evidence="1">
    <location>
        <begin position="334"/>
        <end position="356"/>
    </location>
</feature>
<accession>A0A4V2PUJ6</accession>
<evidence type="ECO:0008006" key="4">
    <source>
        <dbReference type="Google" id="ProtNLM"/>
    </source>
</evidence>
<feature type="transmembrane region" description="Helical" evidence="1">
    <location>
        <begin position="172"/>
        <end position="190"/>
    </location>
</feature>
<proteinExistence type="predicted"/>
<evidence type="ECO:0000256" key="1">
    <source>
        <dbReference type="SAM" id="Phobius"/>
    </source>
</evidence>
<feature type="transmembrane region" description="Helical" evidence="1">
    <location>
        <begin position="146"/>
        <end position="165"/>
    </location>
</feature>
<evidence type="ECO:0000313" key="3">
    <source>
        <dbReference type="Proteomes" id="UP000295210"/>
    </source>
</evidence>
<feature type="transmembrane region" description="Helical" evidence="1">
    <location>
        <begin position="262"/>
        <end position="283"/>
    </location>
</feature>
<keyword evidence="3" id="KW-1185">Reference proteome</keyword>
<dbReference type="Proteomes" id="UP000295210">
    <property type="component" value="Unassembled WGS sequence"/>
</dbReference>
<feature type="transmembrane region" description="Helical" evidence="1">
    <location>
        <begin position="362"/>
        <end position="380"/>
    </location>
</feature>
<gene>
    <name evidence="2" type="ORF">C7378_3190</name>
</gene>
<sequence length="399" mass="44190">MHANRKSPSLQWKDAGLFLLIYFCWLLGAETQLLKHFSTHVAWMLDLAAGVVIAALLLWLRSRDRERPVSAKWLWACWGALTLMFVALYPLAERRIYGGGSDREDALRAASLQLVHGHFPYYVHTFLGNPISPLPGALLLSAPFLALKYVGIENLFWLGLFLYVVDRFFRNRAAVLIAVAIMAILALGTLDDFVVGGDFSANFYYVLIAVLVFIKTHERVTPVWQQVLSEIFLGIALCSRAVYLVFLPLLFAYLLQQRKFWIAARAVTVPLLVAAALALPFYFYDPAHFAPLHIEHKLDFLPVASRALVQRLLLLAALVPVVVGFLVRLTTERILLLAGISLVVVLGIPGILAGILTGFGGGPWFLISYVIPAVYLLALWGTLQVAARTEAAVPEKAAA</sequence>